<sequence>MRLMAGPLAPSESKMRFMNRLGLDLDNHNHRRLYKAMKSDAVASYLQMTGQRDALLPQLQGDKSVVAPYTYAQVSETALHRAILGMYARADDEIRAYYDLGRNTDGIEEENWVIRWLLWHVFRYRDRRNRAGVQRATAGFTAELIQLGHSLPSLLDTNLSRVHDDGRNFCTSWYAEGHHPAKWSRDGGTYLYAFFYSSNTLRFYTLGLEAWQPSARIVPCPWWIHPDNGIELVLRDVCVSSHAKVAAACTNELLCVDIAGAGSVKMLPVEAEVTSVDWLTRDTMLAGQVKNVRLWDVRTKDSTSRIHHKKRVTGVQTIPGSDGTQILVSDNHGLKLYDLRMTSKHRDRYPLAFAGTHGGPHSKFDTNRQGLVVAYMDEQVKVLSLKTGRQLRDLELPSTFSHSTSLVKSAAVKQLSWEELSCSSPFIQICTPTELWRWTARSTADD</sequence>
<dbReference type="Gene3D" id="2.130.10.10">
    <property type="entry name" value="YVTN repeat-like/Quinoprotein amine dehydrogenase"/>
    <property type="match status" value="1"/>
</dbReference>
<dbReference type="SUPFAM" id="SSF50978">
    <property type="entry name" value="WD40 repeat-like"/>
    <property type="match status" value="1"/>
</dbReference>
<reference evidence="1 2" key="1">
    <citation type="journal article" date="2016" name="Sci. Rep.">
        <title>Peltaster fructicola genome reveals evolution from an invasive phytopathogen to an ectophytic parasite.</title>
        <authorList>
            <person name="Xu C."/>
            <person name="Chen H."/>
            <person name="Gleason M.L."/>
            <person name="Xu J.R."/>
            <person name="Liu H."/>
            <person name="Zhang R."/>
            <person name="Sun G."/>
        </authorList>
    </citation>
    <scope>NUCLEOTIDE SEQUENCE [LARGE SCALE GENOMIC DNA]</scope>
    <source>
        <strain evidence="1 2">LNHT1506</strain>
    </source>
</reference>
<dbReference type="InterPro" id="IPR015943">
    <property type="entry name" value="WD40/YVTN_repeat-like_dom_sf"/>
</dbReference>
<keyword evidence="2" id="KW-1185">Reference proteome</keyword>
<dbReference type="InterPro" id="IPR036322">
    <property type="entry name" value="WD40_repeat_dom_sf"/>
</dbReference>
<dbReference type="AlphaFoldDB" id="A0A6H0Y3F8"/>
<accession>A0A6H0Y3F8</accession>
<gene>
    <name evidence="1" type="ORF">AMS68_007003</name>
</gene>
<evidence type="ECO:0000313" key="1">
    <source>
        <dbReference type="EMBL" id="QIX01486.1"/>
    </source>
</evidence>
<protein>
    <submittedName>
        <fullName evidence="1">Uncharacterized protein</fullName>
    </submittedName>
</protein>
<organism evidence="1 2">
    <name type="scientific">Peltaster fructicola</name>
    <dbReference type="NCBI Taxonomy" id="286661"/>
    <lineage>
        <taxon>Eukaryota</taxon>
        <taxon>Fungi</taxon>
        <taxon>Dikarya</taxon>
        <taxon>Ascomycota</taxon>
        <taxon>Pezizomycotina</taxon>
        <taxon>Dothideomycetes</taxon>
        <taxon>Dothideomycetes incertae sedis</taxon>
        <taxon>Peltaster</taxon>
    </lineage>
</organism>
<dbReference type="EMBL" id="CP051143">
    <property type="protein sequence ID" value="QIX01486.1"/>
    <property type="molecule type" value="Genomic_DNA"/>
</dbReference>
<evidence type="ECO:0000313" key="2">
    <source>
        <dbReference type="Proteomes" id="UP000503462"/>
    </source>
</evidence>
<proteinExistence type="predicted"/>
<dbReference type="OrthoDB" id="4502478at2759"/>
<name>A0A6H0Y3F8_9PEZI</name>
<dbReference type="Proteomes" id="UP000503462">
    <property type="component" value="Chromosome 5"/>
</dbReference>